<keyword evidence="4" id="KW-1185">Reference proteome</keyword>
<keyword evidence="2" id="KW-0732">Signal</keyword>
<dbReference type="AlphaFoldDB" id="A0A841K089"/>
<proteinExistence type="predicted"/>
<feature type="chain" id="PRO_5032753329" evidence="2">
    <location>
        <begin position="26"/>
        <end position="209"/>
    </location>
</feature>
<evidence type="ECO:0000313" key="4">
    <source>
        <dbReference type="Proteomes" id="UP000538666"/>
    </source>
</evidence>
<evidence type="ECO:0000313" key="3">
    <source>
        <dbReference type="EMBL" id="MBB6143654.1"/>
    </source>
</evidence>
<feature type="signal peptide" evidence="2">
    <location>
        <begin position="1"/>
        <end position="25"/>
    </location>
</feature>
<name>A0A841K089_9BACT</name>
<gene>
    <name evidence="3" type="ORF">HNQ77_001603</name>
</gene>
<dbReference type="RefSeq" id="WP_050058743.1">
    <property type="nucleotide sequence ID" value="NZ_JACHEK010000003.1"/>
</dbReference>
<protein>
    <submittedName>
        <fullName evidence="3">Uncharacterized protein</fullName>
    </submittedName>
</protein>
<comment type="caution">
    <text evidence="3">The sequence shown here is derived from an EMBL/GenBank/DDBJ whole genome shotgun (WGS) entry which is preliminary data.</text>
</comment>
<organism evidence="3 4">
    <name type="scientific">Silvibacterium bohemicum</name>
    <dbReference type="NCBI Taxonomy" id="1577686"/>
    <lineage>
        <taxon>Bacteria</taxon>
        <taxon>Pseudomonadati</taxon>
        <taxon>Acidobacteriota</taxon>
        <taxon>Terriglobia</taxon>
        <taxon>Terriglobales</taxon>
        <taxon>Acidobacteriaceae</taxon>
        <taxon>Silvibacterium</taxon>
    </lineage>
</organism>
<feature type="coiled-coil region" evidence="1">
    <location>
        <begin position="40"/>
        <end position="89"/>
    </location>
</feature>
<sequence length="209" mass="22439">MLKADKLLYVFVLSLFFAAASSAWAQAPVVTIDAQQHGDLAAAQEQIVQAYAQIVQAQRTNAAHLGGHAQRAKEFLSQANEELQFAADQADKNGNASEFAPPTAAAAPAPVAAPLDLSGTWTIFAYNTREPGSSLKTIEISQIGNIISGKFHGPHQHGKLQGWVNGNHIEFSTDTREVLTFRGEITAEGMSGMYGVNGQHAPWKAERTK</sequence>
<accession>A0A841K089</accession>
<evidence type="ECO:0000256" key="2">
    <source>
        <dbReference type="SAM" id="SignalP"/>
    </source>
</evidence>
<dbReference type="Proteomes" id="UP000538666">
    <property type="component" value="Unassembled WGS sequence"/>
</dbReference>
<dbReference type="OrthoDB" id="118713at2"/>
<evidence type="ECO:0000256" key="1">
    <source>
        <dbReference type="SAM" id="Coils"/>
    </source>
</evidence>
<dbReference type="EMBL" id="JACHEK010000003">
    <property type="protein sequence ID" value="MBB6143654.1"/>
    <property type="molecule type" value="Genomic_DNA"/>
</dbReference>
<keyword evidence="1" id="KW-0175">Coiled coil</keyword>
<reference evidence="3 4" key="1">
    <citation type="submission" date="2020-08" db="EMBL/GenBank/DDBJ databases">
        <title>Genomic Encyclopedia of Type Strains, Phase IV (KMG-IV): sequencing the most valuable type-strain genomes for metagenomic binning, comparative biology and taxonomic classification.</title>
        <authorList>
            <person name="Goeker M."/>
        </authorList>
    </citation>
    <scope>NUCLEOTIDE SEQUENCE [LARGE SCALE GENOMIC DNA]</scope>
    <source>
        <strain evidence="3 4">DSM 103733</strain>
    </source>
</reference>